<evidence type="ECO:0000256" key="1">
    <source>
        <dbReference type="SAM" id="MobiDB-lite"/>
    </source>
</evidence>
<protein>
    <recommendedName>
        <fullName evidence="4">F-box domain-containing protein</fullName>
    </recommendedName>
</protein>
<dbReference type="SUPFAM" id="SSF81383">
    <property type="entry name" value="F-box domain"/>
    <property type="match status" value="1"/>
</dbReference>
<dbReference type="InterPro" id="IPR036047">
    <property type="entry name" value="F-box-like_dom_sf"/>
</dbReference>
<keyword evidence="3" id="KW-1185">Reference proteome</keyword>
<gene>
    <name evidence="2" type="ORF">N7482_007181</name>
</gene>
<evidence type="ECO:0000313" key="3">
    <source>
        <dbReference type="Proteomes" id="UP001149163"/>
    </source>
</evidence>
<dbReference type="OrthoDB" id="5311681at2759"/>
<comment type="caution">
    <text evidence="2">The sequence shown here is derived from an EMBL/GenBank/DDBJ whole genome shotgun (WGS) entry which is preliminary data.</text>
</comment>
<dbReference type="InterPro" id="IPR032675">
    <property type="entry name" value="LRR_dom_sf"/>
</dbReference>
<name>A0A9W9HWA9_9EURO</name>
<dbReference type="GeneID" id="81428482"/>
<dbReference type="EMBL" id="JAPQKN010000004">
    <property type="protein sequence ID" value="KAJ5160177.1"/>
    <property type="molecule type" value="Genomic_DNA"/>
</dbReference>
<evidence type="ECO:0000313" key="2">
    <source>
        <dbReference type="EMBL" id="KAJ5160177.1"/>
    </source>
</evidence>
<accession>A0A9W9HWA9</accession>
<organism evidence="2 3">
    <name type="scientific">Penicillium canariense</name>
    <dbReference type="NCBI Taxonomy" id="189055"/>
    <lineage>
        <taxon>Eukaryota</taxon>
        <taxon>Fungi</taxon>
        <taxon>Dikarya</taxon>
        <taxon>Ascomycota</taxon>
        <taxon>Pezizomycotina</taxon>
        <taxon>Eurotiomycetes</taxon>
        <taxon>Eurotiomycetidae</taxon>
        <taxon>Eurotiales</taxon>
        <taxon>Aspergillaceae</taxon>
        <taxon>Penicillium</taxon>
    </lineage>
</organism>
<dbReference type="RefSeq" id="XP_056541735.1">
    <property type="nucleotide sequence ID" value="XM_056689306.1"/>
</dbReference>
<sequence>MAAVNRNMFDASIAADQPGGASLMLLPLHLIAQIVLNVEDTGDIARLCRTCRVLNYMALPQLYRSLTLTSYDKIRYRGEQPEGSGSASPFTMGLNAVITRPYATLVRSITLRGDWKETDIEEHAQVGRVPDSSMLLNIAARAAVDRMTNLESFSWELNTKMLETVYTGLTQLPRLSSLTIRFPSTRHPQPTFILPGMPNLRSLKITHIDPLCYPDDIATILLKSKKLRELKLHWSPRMRIAQEPSISLHDYFRKCIAAKQPLSVKKLSFQNLYAFHSKEFDISFDPTTVEDVTFLSGTDTIGLMNSFVDNSWPTAVPHIKLKIKSMRMDAISKRNSEFLGNFKGLERLYFVNVSADSPDYFNSPRPGVGPASSAFTPPVSDYPAANGTTANSPTAMASPTSQLNAALSMRDSYLANITTNHGASLRHLLLCSKWPLSTSMIARLVHSCPNLEQLALATEFSSMETLGMLVPFLRKLVALRLLIPAGSPGPQSGTTTNAPPSASSTHPGDAQCNALIPPSASNPSLAAKTNRYHFPKEIENTILNARSLSDIVDMDDEYLIQMMSYDLADHQIFGNVKIVGMGWKAFELRGLFKDRIPTRSDSETQSPASAVDPSAGGGHEHLRPTMGLNGHTQTGSHSPTRPAATPSKSPAASSTAPTANIPPFHTWKAHKG</sequence>
<reference evidence="2" key="1">
    <citation type="submission" date="2022-11" db="EMBL/GenBank/DDBJ databases">
        <authorList>
            <person name="Petersen C."/>
        </authorList>
    </citation>
    <scope>NUCLEOTIDE SEQUENCE</scope>
    <source>
        <strain evidence="2">IBT 26290</strain>
    </source>
</reference>
<dbReference type="Gene3D" id="3.80.10.10">
    <property type="entry name" value="Ribonuclease Inhibitor"/>
    <property type="match status" value="1"/>
</dbReference>
<evidence type="ECO:0008006" key="4">
    <source>
        <dbReference type="Google" id="ProtNLM"/>
    </source>
</evidence>
<dbReference type="AlphaFoldDB" id="A0A9W9HWA9"/>
<feature type="compositionally biased region" description="Low complexity" evidence="1">
    <location>
        <begin position="638"/>
        <end position="659"/>
    </location>
</feature>
<reference evidence="2" key="2">
    <citation type="journal article" date="2023" name="IMA Fungus">
        <title>Comparative genomic study of the Penicillium genus elucidates a diverse pangenome and 15 lateral gene transfer events.</title>
        <authorList>
            <person name="Petersen C."/>
            <person name="Sorensen T."/>
            <person name="Nielsen M.R."/>
            <person name="Sondergaard T.E."/>
            <person name="Sorensen J.L."/>
            <person name="Fitzpatrick D.A."/>
            <person name="Frisvad J.C."/>
            <person name="Nielsen K.L."/>
        </authorList>
    </citation>
    <scope>NUCLEOTIDE SEQUENCE</scope>
    <source>
        <strain evidence="2">IBT 26290</strain>
    </source>
</reference>
<feature type="region of interest" description="Disordered" evidence="1">
    <location>
        <begin position="488"/>
        <end position="523"/>
    </location>
</feature>
<dbReference type="Proteomes" id="UP001149163">
    <property type="component" value="Unassembled WGS sequence"/>
</dbReference>
<proteinExistence type="predicted"/>
<feature type="region of interest" description="Disordered" evidence="1">
    <location>
        <begin position="597"/>
        <end position="672"/>
    </location>
</feature>
<feature type="compositionally biased region" description="Low complexity" evidence="1">
    <location>
        <begin position="492"/>
        <end position="505"/>
    </location>
</feature>
<dbReference type="SUPFAM" id="SSF52047">
    <property type="entry name" value="RNI-like"/>
    <property type="match status" value="1"/>
</dbReference>